<feature type="region of interest" description="Disordered" evidence="1">
    <location>
        <begin position="22"/>
        <end position="150"/>
    </location>
</feature>
<protein>
    <submittedName>
        <fullName evidence="2">Uncharacterized protein</fullName>
    </submittedName>
</protein>
<dbReference type="AlphaFoldDB" id="A0A813HTB2"/>
<sequence length="616" mass="66431">MEGGLLRDKKLGNLWDDLVLAGGGRRLTGSTAVEQRSQAGTSSKGLDEGDSQWAPNETTSGSKKKTDAASKEEENEKANSRSGLSDEEKETDESAGSGVGEEAVAKDEDGAAASGESSESSSEKDSDDDDEAEEEGEEEEDAEVDEEVDLSKAGNWVLDLVSQKGINRRVRDLYIVLEERFPTSDLPAPPLSDQLQRLPPDIPLFVSHGAAPILASVGGQLGLNIREESATSMREGSLMHEFSAILSAPGSWLLFDIADIVDFEELAEVLELMPKGGLKKPSKNQARMRFLTASYSVSPGQVSAGAILNLLGLDEEAAGKGKEPSRLILYSSTETTQVPRHLLHSCLCVQSTVSFFGIRAAPEPDGSESEDSEDWENLESGKASRVESQDSEDRIGGGLRAKEFPQGADWLNLIGHDAPRLTHEVFGYLAYTHPLLTACPTATRGHRFMAVMSGIAGDLNNAGGKKLRLALKCKPEDVPEWLEENVVSRAQCWAHRSAICAMLQSFSPSLVRRSDGEVRETLGVVSGKLCGFLQRVNAAANVLTLDSPFWLRLELHRAASGIQAARADIMACYSALVGDVCWNQHLFAVYMSSSHGRAFWASGRPLAAWLVTVSGR</sequence>
<evidence type="ECO:0000256" key="1">
    <source>
        <dbReference type="SAM" id="MobiDB-lite"/>
    </source>
</evidence>
<feature type="compositionally biased region" description="Acidic residues" evidence="1">
    <location>
        <begin position="125"/>
        <end position="148"/>
    </location>
</feature>
<dbReference type="EMBL" id="CAJNNW010001731">
    <property type="protein sequence ID" value="CAE8640616.1"/>
    <property type="molecule type" value="Genomic_DNA"/>
</dbReference>
<comment type="caution">
    <text evidence="2">The sequence shown here is derived from an EMBL/GenBank/DDBJ whole genome shotgun (WGS) entry which is preliminary data.</text>
</comment>
<feature type="compositionally biased region" description="Acidic residues" evidence="1">
    <location>
        <begin position="365"/>
        <end position="377"/>
    </location>
</feature>
<feature type="compositionally biased region" description="Low complexity" evidence="1">
    <location>
        <begin position="111"/>
        <end position="120"/>
    </location>
</feature>
<gene>
    <name evidence="2" type="ORF">PGLA2088_LOCUS2172</name>
</gene>
<proteinExistence type="predicted"/>
<dbReference type="Proteomes" id="UP000626109">
    <property type="component" value="Unassembled WGS sequence"/>
</dbReference>
<evidence type="ECO:0000313" key="2">
    <source>
        <dbReference type="EMBL" id="CAE8640616.1"/>
    </source>
</evidence>
<evidence type="ECO:0000313" key="3">
    <source>
        <dbReference type="Proteomes" id="UP000626109"/>
    </source>
</evidence>
<accession>A0A813HTB2</accession>
<feature type="compositionally biased region" description="Basic and acidic residues" evidence="1">
    <location>
        <begin position="382"/>
        <end position="399"/>
    </location>
</feature>
<name>A0A813HTB2_POLGL</name>
<feature type="compositionally biased region" description="Polar residues" evidence="1">
    <location>
        <begin position="28"/>
        <end position="44"/>
    </location>
</feature>
<organism evidence="2 3">
    <name type="scientific">Polarella glacialis</name>
    <name type="common">Dinoflagellate</name>
    <dbReference type="NCBI Taxonomy" id="89957"/>
    <lineage>
        <taxon>Eukaryota</taxon>
        <taxon>Sar</taxon>
        <taxon>Alveolata</taxon>
        <taxon>Dinophyceae</taxon>
        <taxon>Suessiales</taxon>
        <taxon>Suessiaceae</taxon>
        <taxon>Polarella</taxon>
    </lineage>
</organism>
<feature type="compositionally biased region" description="Basic and acidic residues" evidence="1">
    <location>
        <begin position="64"/>
        <end position="79"/>
    </location>
</feature>
<reference evidence="2" key="1">
    <citation type="submission" date="2021-02" db="EMBL/GenBank/DDBJ databases">
        <authorList>
            <person name="Dougan E. K."/>
            <person name="Rhodes N."/>
            <person name="Thang M."/>
            <person name="Chan C."/>
        </authorList>
    </citation>
    <scope>NUCLEOTIDE SEQUENCE</scope>
</reference>
<feature type="region of interest" description="Disordered" evidence="1">
    <location>
        <begin position="360"/>
        <end position="399"/>
    </location>
</feature>